<dbReference type="STRING" id="1036181.SAMN05421756_101620"/>
<keyword evidence="1" id="KW-0812">Transmembrane</keyword>
<dbReference type="Proteomes" id="UP000198504">
    <property type="component" value="Unassembled WGS sequence"/>
</dbReference>
<dbReference type="EMBL" id="FOFA01000001">
    <property type="protein sequence ID" value="SEP76456.1"/>
    <property type="molecule type" value="Genomic_DNA"/>
</dbReference>
<gene>
    <name evidence="2" type="ORF">SAMN05421756_101620</name>
</gene>
<dbReference type="AlphaFoldDB" id="A0A1H9AI88"/>
<dbReference type="RefSeq" id="WP_091177610.1">
    <property type="nucleotide sequence ID" value="NZ_FOFA01000001.1"/>
</dbReference>
<name>A0A1H9AI88_9ACTN</name>
<protein>
    <submittedName>
        <fullName evidence="2">Uncharacterized protein</fullName>
    </submittedName>
</protein>
<sequence>MRKVILGLGLLVGIAAWAVGLIGLFTTPDPHLVPIPNQVTVFGVVAMMGTLLLLVITFAHGTRAGDVD</sequence>
<keyword evidence="1" id="KW-0472">Membrane</keyword>
<keyword evidence="1" id="KW-1133">Transmembrane helix</keyword>
<evidence type="ECO:0000313" key="3">
    <source>
        <dbReference type="Proteomes" id="UP000198504"/>
    </source>
</evidence>
<evidence type="ECO:0000313" key="2">
    <source>
        <dbReference type="EMBL" id="SEP76456.1"/>
    </source>
</evidence>
<accession>A0A1H9AI88</accession>
<feature type="transmembrane region" description="Helical" evidence="1">
    <location>
        <begin position="42"/>
        <end position="61"/>
    </location>
</feature>
<dbReference type="OrthoDB" id="9939444at2"/>
<organism evidence="2 3">
    <name type="scientific">Microlunatus flavus</name>
    <dbReference type="NCBI Taxonomy" id="1036181"/>
    <lineage>
        <taxon>Bacteria</taxon>
        <taxon>Bacillati</taxon>
        <taxon>Actinomycetota</taxon>
        <taxon>Actinomycetes</taxon>
        <taxon>Propionibacteriales</taxon>
        <taxon>Propionibacteriaceae</taxon>
        <taxon>Microlunatus</taxon>
    </lineage>
</organism>
<reference evidence="3" key="1">
    <citation type="submission" date="2016-10" db="EMBL/GenBank/DDBJ databases">
        <authorList>
            <person name="Varghese N."/>
            <person name="Submissions S."/>
        </authorList>
    </citation>
    <scope>NUCLEOTIDE SEQUENCE [LARGE SCALE GENOMIC DNA]</scope>
    <source>
        <strain evidence="3">CGMCC 4.6856</strain>
    </source>
</reference>
<evidence type="ECO:0000256" key="1">
    <source>
        <dbReference type="SAM" id="Phobius"/>
    </source>
</evidence>
<proteinExistence type="predicted"/>
<keyword evidence="3" id="KW-1185">Reference proteome</keyword>